<dbReference type="EMBL" id="FNCK01000004">
    <property type="protein sequence ID" value="SDG22326.1"/>
    <property type="molecule type" value="Genomic_DNA"/>
</dbReference>
<dbReference type="PANTHER" id="PTHR16301:SF20">
    <property type="entry name" value="IMPACT FAMILY MEMBER YIGZ"/>
    <property type="match status" value="1"/>
</dbReference>
<dbReference type="InterPro" id="IPR001498">
    <property type="entry name" value="Impact_N"/>
</dbReference>
<name>A0A1G7SGY0_9LACT</name>
<dbReference type="Proteomes" id="UP000199708">
    <property type="component" value="Unassembled WGS sequence"/>
</dbReference>
<dbReference type="InterPro" id="IPR035647">
    <property type="entry name" value="EFG_III/V"/>
</dbReference>
<dbReference type="Gene3D" id="3.30.230.30">
    <property type="entry name" value="Impact, N-terminal domain"/>
    <property type="match status" value="1"/>
</dbReference>
<evidence type="ECO:0000313" key="5">
    <source>
        <dbReference type="Proteomes" id="UP000199708"/>
    </source>
</evidence>
<dbReference type="OrthoDB" id="9813771at2"/>
<proteinExistence type="inferred from homology"/>
<dbReference type="AlphaFoldDB" id="A0A1G7SGY0"/>
<protein>
    <submittedName>
        <fullName evidence="4">Uncharacterized protein, YigZ family</fullName>
    </submittedName>
</protein>
<reference evidence="4 5" key="1">
    <citation type="submission" date="2016-10" db="EMBL/GenBank/DDBJ databases">
        <authorList>
            <person name="de Groot N.N."/>
        </authorList>
    </citation>
    <scope>NUCLEOTIDE SEQUENCE [LARGE SCALE GENOMIC DNA]</scope>
    <source>
        <strain evidence="4 5">ATCC BAA-466</strain>
    </source>
</reference>
<dbReference type="Gene3D" id="3.30.70.240">
    <property type="match status" value="1"/>
</dbReference>
<dbReference type="InterPro" id="IPR036956">
    <property type="entry name" value="Impact_N_sf"/>
</dbReference>
<dbReference type="SUPFAM" id="SSF54211">
    <property type="entry name" value="Ribosomal protein S5 domain 2-like"/>
    <property type="match status" value="1"/>
</dbReference>
<dbReference type="InterPro" id="IPR020568">
    <property type="entry name" value="Ribosomal_Su5_D2-typ_SF"/>
</dbReference>
<dbReference type="SUPFAM" id="SSF54980">
    <property type="entry name" value="EF-G C-terminal domain-like"/>
    <property type="match status" value="1"/>
</dbReference>
<sequence length="213" mass="24590">MFNYISIKEEIIHEIEIKKSRFICYLLPIKNEEDFIHYLNSIQKKHYKANHHCFAYILESDKSIQRMSDDGEPSGTAGLPMLEVLRQEDLTFIAAIVVRYFGGTKLGAGGLIRAYSHSVSQTCQLACRIKNVDQAIFNLEINYAQLDRFNHNLRQMPGDPTILNMSYLETIQIELAIQANYSDEFINDLINFLNGQVQIDYKGIRSVEIDYLK</sequence>
<dbReference type="InterPro" id="IPR015796">
    <property type="entry name" value="Impact_YigZ-like"/>
</dbReference>
<dbReference type="STRING" id="120956.SAMN05421791_10424"/>
<dbReference type="NCBIfam" id="TIGR00257">
    <property type="entry name" value="IMPACT_YIGZ"/>
    <property type="match status" value="1"/>
</dbReference>
<dbReference type="InterPro" id="IPR015269">
    <property type="entry name" value="UPF0029_Impact_C"/>
</dbReference>
<organism evidence="4 5">
    <name type="scientific">Facklamia miroungae</name>
    <dbReference type="NCBI Taxonomy" id="120956"/>
    <lineage>
        <taxon>Bacteria</taxon>
        <taxon>Bacillati</taxon>
        <taxon>Bacillota</taxon>
        <taxon>Bacilli</taxon>
        <taxon>Lactobacillales</taxon>
        <taxon>Aerococcaceae</taxon>
        <taxon>Facklamia</taxon>
    </lineage>
</organism>
<evidence type="ECO:0000256" key="1">
    <source>
        <dbReference type="ARBA" id="ARBA00007665"/>
    </source>
</evidence>
<comment type="similarity">
    <text evidence="1">Belongs to the IMPACT family.</text>
</comment>
<evidence type="ECO:0000259" key="3">
    <source>
        <dbReference type="Pfam" id="PF09186"/>
    </source>
</evidence>
<gene>
    <name evidence="4" type="ORF">SAMN05421791_10424</name>
</gene>
<evidence type="ECO:0000259" key="2">
    <source>
        <dbReference type="Pfam" id="PF01205"/>
    </source>
</evidence>
<dbReference type="InterPro" id="IPR023582">
    <property type="entry name" value="Impact"/>
</dbReference>
<dbReference type="GO" id="GO:0006446">
    <property type="term" value="P:regulation of translational initiation"/>
    <property type="evidence" value="ECO:0007669"/>
    <property type="project" value="TreeGrafter"/>
</dbReference>
<dbReference type="Pfam" id="PF09186">
    <property type="entry name" value="DUF1949"/>
    <property type="match status" value="1"/>
</dbReference>
<feature type="domain" description="Impact N-terminal" evidence="2">
    <location>
        <begin position="18"/>
        <end position="122"/>
    </location>
</feature>
<dbReference type="GO" id="GO:0005737">
    <property type="term" value="C:cytoplasm"/>
    <property type="evidence" value="ECO:0007669"/>
    <property type="project" value="TreeGrafter"/>
</dbReference>
<dbReference type="PROSITE" id="PS00910">
    <property type="entry name" value="UPF0029"/>
    <property type="match status" value="1"/>
</dbReference>
<evidence type="ECO:0000313" key="4">
    <source>
        <dbReference type="EMBL" id="SDG22326.1"/>
    </source>
</evidence>
<feature type="domain" description="UPF0029" evidence="3">
    <location>
        <begin position="139"/>
        <end position="196"/>
    </location>
</feature>
<dbReference type="RefSeq" id="WP_090289718.1">
    <property type="nucleotide sequence ID" value="NZ_FNCK01000004.1"/>
</dbReference>
<dbReference type="InterPro" id="IPR020569">
    <property type="entry name" value="UPF0029_Impact_CS"/>
</dbReference>
<accession>A0A1G7SGY0</accession>
<keyword evidence="5" id="KW-1185">Reference proteome</keyword>
<dbReference type="PANTHER" id="PTHR16301">
    <property type="entry name" value="IMPACT-RELATED"/>
    <property type="match status" value="1"/>
</dbReference>
<dbReference type="Pfam" id="PF01205">
    <property type="entry name" value="Impact_N"/>
    <property type="match status" value="1"/>
</dbReference>